<proteinExistence type="predicted"/>
<evidence type="ECO:0000313" key="2">
    <source>
        <dbReference type="Proteomes" id="UP000641932"/>
    </source>
</evidence>
<reference evidence="1" key="1">
    <citation type="journal article" date="2014" name="Int. J. Syst. Evol. Microbiol.">
        <title>Complete genome sequence of Corynebacterium casei LMG S-19264T (=DSM 44701T), isolated from a smear-ripened cheese.</title>
        <authorList>
            <consortium name="US DOE Joint Genome Institute (JGI-PGF)"/>
            <person name="Walter F."/>
            <person name="Albersmeier A."/>
            <person name="Kalinowski J."/>
            <person name="Ruckert C."/>
        </authorList>
    </citation>
    <scope>NUCLEOTIDE SEQUENCE</scope>
    <source>
        <strain evidence="1">CGMCC 4.7201</strain>
    </source>
</reference>
<name>A0A917ZST6_9ACTN</name>
<dbReference type="AlphaFoldDB" id="A0A917ZST6"/>
<dbReference type="EMBL" id="BMMS01000014">
    <property type="protein sequence ID" value="GGO90189.1"/>
    <property type="molecule type" value="Genomic_DNA"/>
</dbReference>
<organism evidence="1 2">
    <name type="scientific">Wenjunlia tyrosinilytica</name>
    <dbReference type="NCBI Taxonomy" id="1544741"/>
    <lineage>
        <taxon>Bacteria</taxon>
        <taxon>Bacillati</taxon>
        <taxon>Actinomycetota</taxon>
        <taxon>Actinomycetes</taxon>
        <taxon>Kitasatosporales</taxon>
        <taxon>Streptomycetaceae</taxon>
        <taxon>Wenjunlia</taxon>
    </lineage>
</organism>
<reference evidence="1" key="2">
    <citation type="submission" date="2020-09" db="EMBL/GenBank/DDBJ databases">
        <authorList>
            <person name="Sun Q."/>
            <person name="Zhou Y."/>
        </authorList>
    </citation>
    <scope>NUCLEOTIDE SEQUENCE</scope>
    <source>
        <strain evidence="1">CGMCC 4.7201</strain>
    </source>
</reference>
<comment type="caution">
    <text evidence="1">The sequence shown here is derived from an EMBL/GenBank/DDBJ whole genome shotgun (WGS) entry which is preliminary data.</text>
</comment>
<accession>A0A917ZST6</accession>
<sequence length="136" mass="15444">MALRKSTILAQVAEKVLEAEPGSAPVVTVSVAVGSKPWVRALMWDLDNDTYFITLTERLVLFHEINAMNYRAQKLKYAIPRAQAALSLSRVRRGFLFSSFHLLLPGEPHATRMDVRRAWRPDMDRFVAALTPAEHR</sequence>
<dbReference type="Proteomes" id="UP000641932">
    <property type="component" value="Unassembled WGS sequence"/>
</dbReference>
<dbReference type="RefSeq" id="WP_189132632.1">
    <property type="nucleotide sequence ID" value="NZ_BMMS01000014.1"/>
</dbReference>
<protein>
    <submittedName>
        <fullName evidence="1">Uncharacterized protein</fullName>
    </submittedName>
</protein>
<gene>
    <name evidence="1" type="ORF">GCM10012280_35140</name>
</gene>
<keyword evidence="2" id="KW-1185">Reference proteome</keyword>
<evidence type="ECO:0000313" key="1">
    <source>
        <dbReference type="EMBL" id="GGO90189.1"/>
    </source>
</evidence>